<evidence type="ECO:0000313" key="1">
    <source>
        <dbReference type="EMBL" id="JAI49620.1"/>
    </source>
</evidence>
<dbReference type="EMBL" id="GDHF01002694">
    <property type="protein sequence ID" value="JAI49620.1"/>
    <property type="molecule type" value="Transcribed_RNA"/>
</dbReference>
<organism evidence="1">
    <name type="scientific">Bactrocera latifrons</name>
    <name type="common">Malaysian fruit fly</name>
    <name type="synonym">Chaetodacus latifrons</name>
    <dbReference type="NCBI Taxonomy" id="174628"/>
    <lineage>
        <taxon>Eukaryota</taxon>
        <taxon>Metazoa</taxon>
        <taxon>Ecdysozoa</taxon>
        <taxon>Arthropoda</taxon>
        <taxon>Hexapoda</taxon>
        <taxon>Insecta</taxon>
        <taxon>Pterygota</taxon>
        <taxon>Neoptera</taxon>
        <taxon>Endopterygota</taxon>
        <taxon>Diptera</taxon>
        <taxon>Brachycera</taxon>
        <taxon>Muscomorpha</taxon>
        <taxon>Tephritoidea</taxon>
        <taxon>Tephritidae</taxon>
        <taxon>Bactrocera</taxon>
        <taxon>Bactrocera</taxon>
    </lineage>
</organism>
<proteinExistence type="predicted"/>
<dbReference type="AlphaFoldDB" id="A0A0K8WFI2"/>
<reference evidence="1" key="1">
    <citation type="submission" date="2015-06" db="EMBL/GenBank/DDBJ databases">
        <authorList>
            <person name="Hoefler B.C."/>
            <person name="Straight P.D."/>
        </authorList>
    </citation>
    <scope>NUCLEOTIDE SEQUENCE</scope>
</reference>
<sequence length="112" mass="12833">NNMEDSLELPKIKVASNNTMSFYIVGIPLTNEDICDSILIKPIKMRKNINKIPYEDIVTCNNNKVFGVKNKCKEYNNIRICSRRNLIDISNTTCVPRLLRSEPAECTIINNQ</sequence>
<name>A0A0K8WFI2_BACLA</name>
<feature type="non-terminal residue" evidence="1">
    <location>
        <position position="1"/>
    </location>
</feature>
<protein>
    <submittedName>
        <fullName evidence="1">Uncharacterized protein</fullName>
    </submittedName>
</protein>
<dbReference type="InterPro" id="IPR009882">
    <property type="entry name" value="Gypsy"/>
</dbReference>
<dbReference type="Pfam" id="PF07253">
    <property type="entry name" value="Gypsy"/>
    <property type="match status" value="1"/>
</dbReference>
<gene>
    <name evidence="1" type="ORF">c0_g6_i1</name>
</gene>
<accession>A0A0K8WFI2</accession>